<gene>
    <name evidence="1" type="ORF">FSB73_13595</name>
</gene>
<dbReference type="AlphaFoldDB" id="A0A5B8VPF1"/>
<dbReference type="InterPro" id="IPR029052">
    <property type="entry name" value="Metallo-depent_PP-like"/>
</dbReference>
<dbReference type="EMBL" id="CP042434">
    <property type="protein sequence ID" value="QEC72556.1"/>
    <property type="molecule type" value="Genomic_DNA"/>
</dbReference>
<name>A0A5B8VPF1_9BACT</name>
<dbReference type="OrthoDB" id="9808081at2"/>
<evidence type="ECO:0000313" key="2">
    <source>
        <dbReference type="Proteomes" id="UP000321291"/>
    </source>
</evidence>
<proteinExistence type="predicted"/>
<sequence length="162" mass="18576">MIASGRGFKSAFNASDIPATHKKLFESQKLYFVDEQHRCFLHAGFDRHLPFTLQKETTYYWDRELLEAALQRDAYYEKGVIPEGFYNDAPFKEIFIGHTPTTHIGDQTDKPLQVLNITDLDTGAGHQGRLTIMELPETAADFAANRYWQSDPLTQLYANSNR</sequence>
<dbReference type="KEGG" id="agi:FSB73_13595"/>
<accession>A0A5B8VPF1</accession>
<reference evidence="1 2" key="1">
    <citation type="journal article" date="2017" name="Int. J. Syst. Evol. Microbiol.">
        <title>Arachidicoccus ginsenosidivorans sp. nov., with ginsenoside-converting activity isolated from ginseng cultivating soil.</title>
        <authorList>
            <person name="Siddiqi M.Z."/>
            <person name="Aslam Z."/>
            <person name="Im W.T."/>
        </authorList>
    </citation>
    <scope>NUCLEOTIDE SEQUENCE [LARGE SCALE GENOMIC DNA]</scope>
    <source>
        <strain evidence="1 2">Gsoil 809</strain>
    </source>
</reference>
<dbReference type="Gene3D" id="3.60.21.10">
    <property type="match status" value="1"/>
</dbReference>
<evidence type="ECO:0000313" key="1">
    <source>
        <dbReference type="EMBL" id="QEC72556.1"/>
    </source>
</evidence>
<keyword evidence="2" id="KW-1185">Reference proteome</keyword>
<dbReference type="RefSeq" id="WP_146783183.1">
    <property type="nucleotide sequence ID" value="NZ_CP042434.1"/>
</dbReference>
<dbReference type="Proteomes" id="UP000321291">
    <property type="component" value="Chromosome"/>
</dbReference>
<organism evidence="1 2">
    <name type="scientific">Arachidicoccus ginsenosidivorans</name>
    <dbReference type="NCBI Taxonomy" id="496057"/>
    <lineage>
        <taxon>Bacteria</taxon>
        <taxon>Pseudomonadati</taxon>
        <taxon>Bacteroidota</taxon>
        <taxon>Chitinophagia</taxon>
        <taxon>Chitinophagales</taxon>
        <taxon>Chitinophagaceae</taxon>
        <taxon>Arachidicoccus</taxon>
    </lineage>
</organism>
<dbReference type="SUPFAM" id="SSF56300">
    <property type="entry name" value="Metallo-dependent phosphatases"/>
    <property type="match status" value="1"/>
</dbReference>
<evidence type="ECO:0008006" key="3">
    <source>
        <dbReference type="Google" id="ProtNLM"/>
    </source>
</evidence>
<protein>
    <recommendedName>
        <fullName evidence="3">Serine/threonine protein phosphatase</fullName>
    </recommendedName>
</protein>